<dbReference type="AlphaFoldDB" id="A0A1N7KVC8"/>
<dbReference type="Proteomes" id="UP000186141">
    <property type="component" value="Unassembled WGS sequence"/>
</dbReference>
<reference evidence="1 2" key="1">
    <citation type="submission" date="2017-01" db="EMBL/GenBank/DDBJ databases">
        <authorList>
            <person name="Mah S.A."/>
            <person name="Swanson W.J."/>
            <person name="Moy G.W."/>
            <person name="Vacquier V.D."/>
        </authorList>
    </citation>
    <scope>NUCLEOTIDE SEQUENCE [LARGE SCALE GENOMIC DNA]</scope>
    <source>
        <strain evidence="1 2">DSM 26375</strain>
    </source>
</reference>
<proteinExistence type="predicted"/>
<accession>A0A1N7KVC8</accession>
<dbReference type="STRING" id="1086013.SAMN05421774_101707"/>
<evidence type="ECO:0000313" key="2">
    <source>
        <dbReference type="Proteomes" id="UP000186141"/>
    </source>
</evidence>
<dbReference type="EMBL" id="FTOT01000001">
    <property type="protein sequence ID" value="SIS65559.1"/>
    <property type="molecule type" value="Genomic_DNA"/>
</dbReference>
<sequence>MSRQAALRFPAPPAFAMFGLHAFRLPRMQAAGGAAPMAAVRLNTRPGACGMVTIRSRKGGRT</sequence>
<keyword evidence="2" id="KW-1185">Reference proteome</keyword>
<organism evidence="1 2">
    <name type="scientific">Gemmobacter megaterium</name>
    <dbReference type="NCBI Taxonomy" id="1086013"/>
    <lineage>
        <taxon>Bacteria</taxon>
        <taxon>Pseudomonadati</taxon>
        <taxon>Pseudomonadota</taxon>
        <taxon>Alphaproteobacteria</taxon>
        <taxon>Rhodobacterales</taxon>
        <taxon>Paracoccaceae</taxon>
        <taxon>Gemmobacter</taxon>
    </lineage>
</organism>
<gene>
    <name evidence="1" type="ORF">SAMN05421774_101707</name>
</gene>
<protein>
    <submittedName>
        <fullName evidence="1">Uncharacterized protein</fullName>
    </submittedName>
</protein>
<evidence type="ECO:0000313" key="1">
    <source>
        <dbReference type="EMBL" id="SIS65559.1"/>
    </source>
</evidence>
<name>A0A1N7KVC8_9RHOB</name>